<keyword evidence="2" id="KW-0326">Glycosidase</keyword>
<reference evidence="4" key="1">
    <citation type="submission" date="2020-08" db="EMBL/GenBank/DDBJ databases">
        <title>Genome public.</title>
        <authorList>
            <person name="Liu C."/>
            <person name="Sun Q."/>
        </authorList>
    </citation>
    <scope>NUCLEOTIDE SEQUENCE</scope>
    <source>
        <strain evidence="4">BX8</strain>
    </source>
</reference>
<dbReference type="GO" id="GO:0005829">
    <property type="term" value="C:cytosol"/>
    <property type="evidence" value="ECO:0007669"/>
    <property type="project" value="TreeGrafter"/>
</dbReference>
<dbReference type="Gene3D" id="3.90.245.10">
    <property type="entry name" value="Ribonucleoside hydrolase-like"/>
    <property type="match status" value="1"/>
</dbReference>
<evidence type="ECO:0000256" key="2">
    <source>
        <dbReference type="ARBA" id="ARBA00023295"/>
    </source>
</evidence>
<dbReference type="Pfam" id="PF01156">
    <property type="entry name" value="IU_nuc_hydro"/>
    <property type="match status" value="1"/>
</dbReference>
<organism evidence="4 5">
    <name type="scientific">Anaerofilum hominis</name>
    <dbReference type="NCBI Taxonomy" id="2763016"/>
    <lineage>
        <taxon>Bacteria</taxon>
        <taxon>Bacillati</taxon>
        <taxon>Bacillota</taxon>
        <taxon>Clostridia</taxon>
        <taxon>Eubacteriales</taxon>
        <taxon>Oscillospiraceae</taxon>
        <taxon>Anaerofilum</taxon>
    </lineage>
</organism>
<dbReference type="PANTHER" id="PTHR12304">
    <property type="entry name" value="INOSINE-URIDINE PREFERRING NUCLEOSIDE HYDROLASE"/>
    <property type="match status" value="1"/>
</dbReference>
<keyword evidence="5" id="KW-1185">Reference proteome</keyword>
<dbReference type="PANTHER" id="PTHR12304:SF15">
    <property type="entry name" value="NON-SPECIFIC RIBONUCLEOSIDE HYDROLASE RIHC"/>
    <property type="match status" value="1"/>
</dbReference>
<gene>
    <name evidence="4" type="ORF">H8S23_12845</name>
</gene>
<name>A0A923RHA4_9FIRM</name>
<evidence type="ECO:0000259" key="3">
    <source>
        <dbReference type="Pfam" id="PF01156"/>
    </source>
</evidence>
<dbReference type="InterPro" id="IPR036452">
    <property type="entry name" value="Ribo_hydro-like"/>
</dbReference>
<comment type="caution">
    <text evidence="4">The sequence shown here is derived from an EMBL/GenBank/DDBJ whole genome shotgun (WGS) entry which is preliminary data.</text>
</comment>
<dbReference type="AlphaFoldDB" id="A0A923RHA4"/>
<dbReference type="SUPFAM" id="SSF53590">
    <property type="entry name" value="Nucleoside hydrolase"/>
    <property type="match status" value="1"/>
</dbReference>
<dbReference type="InterPro" id="IPR001910">
    <property type="entry name" value="Inosine/uridine_hydrolase_dom"/>
</dbReference>
<protein>
    <submittedName>
        <fullName evidence="4">Nucleoside hydrolase</fullName>
    </submittedName>
</protein>
<accession>A0A923RHA4</accession>
<dbReference type="Proteomes" id="UP000659630">
    <property type="component" value="Unassembled WGS sequence"/>
</dbReference>
<proteinExistence type="predicted"/>
<dbReference type="GO" id="GO:0006152">
    <property type="term" value="P:purine nucleoside catabolic process"/>
    <property type="evidence" value="ECO:0007669"/>
    <property type="project" value="TreeGrafter"/>
</dbReference>
<feature type="domain" description="Inosine/uridine-preferring nucleoside hydrolase" evidence="3">
    <location>
        <begin position="8"/>
        <end position="303"/>
    </location>
</feature>
<dbReference type="EMBL" id="JACONZ010000005">
    <property type="protein sequence ID" value="MBC5582393.1"/>
    <property type="molecule type" value="Genomic_DNA"/>
</dbReference>
<evidence type="ECO:0000313" key="4">
    <source>
        <dbReference type="EMBL" id="MBC5582393.1"/>
    </source>
</evidence>
<dbReference type="GO" id="GO:0008477">
    <property type="term" value="F:purine nucleosidase activity"/>
    <property type="evidence" value="ECO:0007669"/>
    <property type="project" value="TreeGrafter"/>
</dbReference>
<sequence length="317" mass="34677">MSPKTIPVIIDCDTGIDDANALVIACASARLDIRAVTTVAGNTVIENSTRNTLNVLHLLGRDDIPVGRGAAGPIFGPLRAAASTHGEDGLGGYRFEQDATAALSPLPAPELIARTLEASCEPVTLIALGPATNVAALLLQRPDLHAKIEKIVFMGTSDQRSLFRTFNIRVDPEAFRICLESGLPVYGVGRLLALQHAYITQDELEEIGRIGNRVGDFIYQILSAYTDYRLVDGKKVIAMFDEATVAFAVEPGLFTYQKYFCEVDCGDSWRRGLTYIDFDGTLKKAEEEKNLYYVETADREGFVKLMMDAIRSYADLS</sequence>
<evidence type="ECO:0000313" key="5">
    <source>
        <dbReference type="Proteomes" id="UP000659630"/>
    </source>
</evidence>
<dbReference type="RefSeq" id="WP_186888756.1">
    <property type="nucleotide sequence ID" value="NZ_JACONZ010000005.1"/>
</dbReference>
<dbReference type="InterPro" id="IPR023186">
    <property type="entry name" value="IUNH"/>
</dbReference>
<keyword evidence="1 4" id="KW-0378">Hydrolase</keyword>
<evidence type="ECO:0000256" key="1">
    <source>
        <dbReference type="ARBA" id="ARBA00022801"/>
    </source>
</evidence>